<accession>K0TPY9</accession>
<dbReference type="Proteomes" id="UP000266841">
    <property type="component" value="Unassembled WGS sequence"/>
</dbReference>
<comment type="caution">
    <text evidence="1">The sequence shown here is derived from an EMBL/GenBank/DDBJ whole genome shotgun (WGS) entry which is preliminary data.</text>
</comment>
<evidence type="ECO:0000313" key="2">
    <source>
        <dbReference type="Proteomes" id="UP000266841"/>
    </source>
</evidence>
<organism evidence="1 2">
    <name type="scientific">Thalassiosira oceanica</name>
    <name type="common">Marine diatom</name>
    <dbReference type="NCBI Taxonomy" id="159749"/>
    <lineage>
        <taxon>Eukaryota</taxon>
        <taxon>Sar</taxon>
        <taxon>Stramenopiles</taxon>
        <taxon>Ochrophyta</taxon>
        <taxon>Bacillariophyta</taxon>
        <taxon>Coscinodiscophyceae</taxon>
        <taxon>Thalassiosirophycidae</taxon>
        <taxon>Thalassiosirales</taxon>
        <taxon>Thalassiosiraceae</taxon>
        <taxon>Thalassiosira</taxon>
    </lineage>
</organism>
<sequence>FSKIPDVPLPNFVEFKTSNTTKGKPPVRLGHELDGEVMSFVVKGQGRPRDPPTALTVIGNAVGGGRPGIPAEGYSITEPTFMKLSDANTSSHKPWPAVDLGSRTSEPLIKPLLRTNRLATKVAR</sequence>
<name>K0TPY9_THAOC</name>
<keyword evidence="2" id="KW-1185">Reference proteome</keyword>
<protein>
    <submittedName>
        <fullName evidence="1">Uncharacterized protein</fullName>
    </submittedName>
</protein>
<evidence type="ECO:0000313" key="1">
    <source>
        <dbReference type="EMBL" id="EJK75127.1"/>
    </source>
</evidence>
<feature type="non-terminal residue" evidence="1">
    <location>
        <position position="1"/>
    </location>
</feature>
<dbReference type="EMBL" id="AGNL01003120">
    <property type="protein sequence ID" value="EJK75127.1"/>
    <property type="molecule type" value="Genomic_DNA"/>
</dbReference>
<proteinExistence type="predicted"/>
<gene>
    <name evidence="1" type="ORF">THAOC_03161</name>
</gene>
<dbReference type="AlphaFoldDB" id="K0TPY9"/>
<reference evidence="1 2" key="1">
    <citation type="journal article" date="2012" name="Genome Biol.">
        <title>Genome and low-iron response of an oceanic diatom adapted to chronic iron limitation.</title>
        <authorList>
            <person name="Lommer M."/>
            <person name="Specht M."/>
            <person name="Roy A.S."/>
            <person name="Kraemer L."/>
            <person name="Andreson R."/>
            <person name="Gutowska M.A."/>
            <person name="Wolf J."/>
            <person name="Bergner S.V."/>
            <person name="Schilhabel M.B."/>
            <person name="Klostermeier U.C."/>
            <person name="Beiko R.G."/>
            <person name="Rosenstiel P."/>
            <person name="Hippler M."/>
            <person name="Laroche J."/>
        </authorList>
    </citation>
    <scope>NUCLEOTIDE SEQUENCE [LARGE SCALE GENOMIC DNA]</scope>
    <source>
        <strain evidence="1 2">CCMP1005</strain>
    </source>
</reference>